<dbReference type="PANTHER" id="PTHR40094">
    <property type="entry name" value="ALPHA-2-MACROGLOBULIN HOMOLOG"/>
    <property type="match status" value="1"/>
</dbReference>
<dbReference type="Pfam" id="PF01835">
    <property type="entry name" value="MG2"/>
    <property type="match status" value="1"/>
</dbReference>
<reference evidence="5" key="1">
    <citation type="journal article" date="2020" name="mSystems">
        <title>Genome- and Community-Level Interaction Insights into Carbon Utilization and Element Cycling Functions of Hydrothermarchaeota in Hydrothermal Sediment.</title>
        <authorList>
            <person name="Zhou Z."/>
            <person name="Liu Y."/>
            <person name="Xu W."/>
            <person name="Pan J."/>
            <person name="Luo Z.H."/>
            <person name="Li M."/>
        </authorList>
    </citation>
    <scope>NUCLEOTIDE SEQUENCE [LARGE SCALE GENOMIC DNA]</scope>
    <source>
        <strain evidence="5">SpSt-774</strain>
    </source>
</reference>
<dbReference type="SUPFAM" id="SSF48239">
    <property type="entry name" value="Terpenoid cyclases/Protein prenyltransferases"/>
    <property type="match status" value="1"/>
</dbReference>
<dbReference type="InterPro" id="IPR002890">
    <property type="entry name" value="MG2"/>
</dbReference>
<dbReference type="PANTHER" id="PTHR40094:SF1">
    <property type="entry name" value="UBIQUITIN DOMAIN-CONTAINING PROTEIN"/>
    <property type="match status" value="1"/>
</dbReference>
<name>A0A7C4TAG4_UNCW3</name>
<dbReference type="Gene3D" id="1.50.10.20">
    <property type="match status" value="1"/>
</dbReference>
<dbReference type="Pfam" id="PF07703">
    <property type="entry name" value="A2M_BRD"/>
    <property type="match status" value="1"/>
</dbReference>
<feature type="transmembrane region" description="Helical" evidence="2">
    <location>
        <begin position="6"/>
        <end position="22"/>
    </location>
</feature>
<feature type="transmembrane region" description="Helical" evidence="2">
    <location>
        <begin position="34"/>
        <end position="53"/>
    </location>
</feature>
<dbReference type="SMART" id="SM01419">
    <property type="entry name" value="Thiol-ester_cl"/>
    <property type="match status" value="1"/>
</dbReference>
<dbReference type="InterPro" id="IPR051802">
    <property type="entry name" value="YfhM-like"/>
</dbReference>
<evidence type="ECO:0000256" key="1">
    <source>
        <dbReference type="ARBA" id="ARBA00010556"/>
    </source>
</evidence>
<dbReference type="SMART" id="SM01359">
    <property type="entry name" value="A2M_N_2"/>
    <property type="match status" value="1"/>
</dbReference>
<evidence type="ECO:0000259" key="3">
    <source>
        <dbReference type="SMART" id="SM01359"/>
    </source>
</evidence>
<organism evidence="5">
    <name type="scientific">candidate division WOR-3 bacterium</name>
    <dbReference type="NCBI Taxonomy" id="2052148"/>
    <lineage>
        <taxon>Bacteria</taxon>
        <taxon>Bacteria division WOR-3</taxon>
    </lineage>
</organism>
<dbReference type="Pfam" id="PF11974">
    <property type="entry name" value="bMG3"/>
    <property type="match status" value="1"/>
</dbReference>
<proteinExistence type="inferred from homology"/>
<dbReference type="CDD" id="cd02891">
    <property type="entry name" value="A2M_like"/>
    <property type="match status" value="1"/>
</dbReference>
<keyword evidence="2" id="KW-1133">Transmembrane helix</keyword>
<dbReference type="InterPro" id="IPR008930">
    <property type="entry name" value="Terpenoid_cyclase/PrenylTrfase"/>
</dbReference>
<comment type="caution">
    <text evidence="5">The sequence shown here is derived from an EMBL/GenBank/DDBJ whole genome shotgun (WGS) entry which is preliminary data.</text>
</comment>
<dbReference type="Pfam" id="PF00207">
    <property type="entry name" value="A2M"/>
    <property type="match status" value="1"/>
</dbReference>
<dbReference type="Gene3D" id="2.60.40.1930">
    <property type="match status" value="1"/>
</dbReference>
<dbReference type="InterPro" id="IPR021868">
    <property type="entry name" value="Alpha_2_Macroglob_MG3"/>
</dbReference>
<dbReference type="InterPro" id="IPR011626">
    <property type="entry name" value="Alpha-macroglobulin_TED"/>
</dbReference>
<dbReference type="Pfam" id="PF17973">
    <property type="entry name" value="bMG10"/>
    <property type="match status" value="1"/>
</dbReference>
<dbReference type="InterPro" id="IPR047565">
    <property type="entry name" value="Alpha-macroglob_thiol-ester_cl"/>
</dbReference>
<evidence type="ECO:0000256" key="2">
    <source>
        <dbReference type="SAM" id="Phobius"/>
    </source>
</evidence>
<feature type="domain" description="Alpha-2-macroglobulin" evidence="4">
    <location>
        <begin position="1251"/>
        <end position="1341"/>
    </location>
</feature>
<dbReference type="Gene3D" id="2.60.40.3710">
    <property type="match status" value="1"/>
</dbReference>
<keyword evidence="2" id="KW-0812">Transmembrane</keyword>
<gene>
    <name evidence="5" type="ORF">ENV60_00920</name>
</gene>
<comment type="similarity">
    <text evidence="1">Belongs to the protease inhibitor I39 (alpha-2-macroglobulin) family. Bacterial alpha-2-macroglobulin subfamily.</text>
</comment>
<dbReference type="EMBL" id="DTGZ01000016">
    <property type="protein sequence ID" value="HGV96847.1"/>
    <property type="molecule type" value="Genomic_DNA"/>
</dbReference>
<evidence type="ECO:0000313" key="5">
    <source>
        <dbReference type="EMBL" id="HGV96847.1"/>
    </source>
</evidence>
<dbReference type="InterPro" id="IPR041246">
    <property type="entry name" value="Bact_MG10"/>
</dbReference>
<dbReference type="InterPro" id="IPR011625">
    <property type="entry name" value="A2M_N_BRD"/>
</dbReference>
<dbReference type="GO" id="GO:0004866">
    <property type="term" value="F:endopeptidase inhibitor activity"/>
    <property type="evidence" value="ECO:0007669"/>
    <property type="project" value="InterPro"/>
</dbReference>
<protein>
    <recommendedName>
        <fullName evidence="6">Alpha-2-macroglobulin family protein</fullName>
    </recommendedName>
</protein>
<dbReference type="SMART" id="SM01360">
    <property type="entry name" value="A2M"/>
    <property type="match status" value="1"/>
</dbReference>
<evidence type="ECO:0000259" key="4">
    <source>
        <dbReference type="SMART" id="SM01360"/>
    </source>
</evidence>
<keyword evidence="2" id="KW-0472">Membrane</keyword>
<feature type="domain" description="Alpha-2-macroglobulin bait region" evidence="3">
    <location>
        <begin position="1033"/>
        <end position="1190"/>
    </location>
</feature>
<dbReference type="Pfam" id="PF07678">
    <property type="entry name" value="TED_complement"/>
    <property type="match status" value="1"/>
</dbReference>
<sequence length="1945" mass="225036">MENFLIFRYWIFNLIPLRYVHFRREKRNSLLNEKSFNIFNILWFVLLSTIFILPACRKQEKKGIDITTQQILEGEKIPLRITHISPVGSVEGELETFKILVGFNQAMAPVQAIPRDETEGPLEFSPPIKGKYRWLGSRTLAFIPEDTLQPATEFTTFLKKDKIQSLTGMRLDRDTSWKFESIRPTLISSQPYQGSNFVDIKSAIYLYFNLEMAPERVKDRIKIFATHGQVSYVYCGKKEPKFPSYKEEIPFSVRQLQDNEKKDWPLKDWENNRTLVLVPARFLPREALIEVFIYPGLLAKDGNLGTNLERTISFNTYNYLSLLNYSIDIPAGFPLQLCFSNPVATREIIENLIINPPLDSIPEHYKQESYPETRIYLHLPFKPNSNYGIKIKKNLKDKYGNSLDGDYEFSLNVGDYGSFAEIPTGINIVERKSDLRFPATFINVDSVYLEMGLVNLEQAVPFLNETRIFNYYEKFHSPGLFSVSKLWRVDSYKKFRNQKIRLPIELKEVLGEKKAGLVFIQFDNFGRYGDNTDYRYLKAFCEINDLGVSWKYSPENNLVWITSLNNTTPISNALVQFRNDKNQVLAQGYTDARGFVELPGWAELRMAQERETYEYEGEYEMESYSSYYEPKFWLTVSKDEDVAIYSNRWDFGIDPWRFDIFYNWNIRSEEYDCYIFTEKGLYRNGETVHIKGILRKKRKGEWILPDLGRVIFKIRNSRDEVMVNDTITVNQFGAFFKDVHIPEDAPTGFYSINVYLPNKNYSFSHSFRVEAFRPAEFEVKCFAQKDTFIAGEQFKGRVEGKYLFGMPMANADAEWVLYRDYYYLNYPQHKGYSFATGYDYDIRDIFGSGRSKLDNQGNLSVQVKLAPREIKVPSIITLEGTVVAPNKQTLSGRQNWLVFPANLLIGMKTTKYLYTINELVGLNIITIRPSGEKVANKKIELRFVKGEWKSIKKARLGGRYEWVSEYVESEIKKEQVMSEIDSVVVRFIPDKPGYYYVEAKAKDEKGRECFTKIHFYVAGRGYAGWPMRDDDIIELVADKDVYQVGDTARILVKSPYDSANALVTVERELILRKFTKKLRGNADYVEIPIKSIDLPNVYVCVMLLRGRVEDLTWDEEKQEDLGKPQFKIGYVNLKVDPKEKHLFVTTHSDRSEYRPRDSVTVFYEVRDYLQRPVKNCEVSLFVVDLGVLNLIAYKTPEPFDHFYGTRPLSVKTIESRLNILGERSYGEKGEERGGGGGTGEGIPYREKFISTVYYRGDLKTDENGKGKVKFVLPDNLTKFRIMLVCQTKDSRFGSAESTFVVNLPFIVSGSIPRFCRVGDKFSAGVVLHNRTNSKNEAIVECRIEGLKMTGQNKKSVALAPNASKEVLFDFGAEKTGSAVFKFNARMGQETDALKLTISVKSPPFIEAVATFAATTDSSLEGLIVPENIYQEIGGLEVLLSSSVLAGMKQGIEHLLDYPYGCLEQRLSRILPLIVGEDIINQFKLAPVTGKELRDSVQKVLDEVSQYQTYTGGFLYFKESYLPCPYLSAYTMFVLKRAHNAGYRIEQKVIEKGKEFLKEVLRWEDVDWTYPYNIYAKLTTKAFCLYSLALWGEMGEAGYANRLFERREQISIFGKTLLLKAGRIFGLGDRFENELVRSITNKIKLSPTTAHFEEEELRGWTFPSPAKVTGFVIQTFTELDIDFPYKDQTIRYLVQERAKKTKPTTHENAFVFDAFQTYYKKFEREEPDFIARIILDEKEILKETFKGRTNEPPRRFLFTLDKIEKNRLLPLKILKQGTGRLYYTLRMSYAYKENPIAFDQGFYLWKEIFTLDGKPVNRFKRGEVYKTVLHIVVPETRIFAVVEDPLPAGFEPIQTSFTTEARAVQEQYGEEQYQEKGYWWGSFDHEEQYDDKMLFFAQELFPGEHTQVYFVRAGTRGKFLSPSAKAEEMYSPEVFGSTIQGYITVE</sequence>
<evidence type="ECO:0008006" key="6">
    <source>
        <dbReference type="Google" id="ProtNLM"/>
    </source>
</evidence>
<accession>A0A7C4TAG4</accession>
<dbReference type="GO" id="GO:0005615">
    <property type="term" value="C:extracellular space"/>
    <property type="evidence" value="ECO:0007669"/>
    <property type="project" value="InterPro"/>
</dbReference>
<dbReference type="InterPro" id="IPR001599">
    <property type="entry name" value="Macroglobln_a2"/>
</dbReference>